<organism evidence="9 10">
    <name type="scientific">Parthenolecanium corni</name>
    <dbReference type="NCBI Taxonomy" id="536013"/>
    <lineage>
        <taxon>Eukaryota</taxon>
        <taxon>Metazoa</taxon>
        <taxon>Ecdysozoa</taxon>
        <taxon>Arthropoda</taxon>
        <taxon>Hexapoda</taxon>
        <taxon>Insecta</taxon>
        <taxon>Pterygota</taxon>
        <taxon>Neoptera</taxon>
        <taxon>Paraneoptera</taxon>
        <taxon>Hemiptera</taxon>
        <taxon>Sternorrhyncha</taxon>
        <taxon>Coccoidea</taxon>
        <taxon>Coccidae</taxon>
        <taxon>Parthenolecanium</taxon>
    </lineage>
</organism>
<evidence type="ECO:0000256" key="7">
    <source>
        <dbReference type="SAM" id="Phobius"/>
    </source>
</evidence>
<keyword evidence="7" id="KW-0472">Membrane</keyword>
<keyword evidence="2 5" id="KW-0378">Hydrolase</keyword>
<dbReference type="GO" id="GO:0008061">
    <property type="term" value="F:chitin binding"/>
    <property type="evidence" value="ECO:0007669"/>
    <property type="project" value="InterPro"/>
</dbReference>
<feature type="transmembrane region" description="Helical" evidence="7">
    <location>
        <begin position="29"/>
        <end position="50"/>
    </location>
</feature>
<reference evidence="9 10" key="1">
    <citation type="submission" date="2024-03" db="EMBL/GenBank/DDBJ databases">
        <title>Adaptation during the transition from Ophiocordyceps entomopathogen to insect associate is accompanied by gene loss and intensified selection.</title>
        <authorList>
            <person name="Ward C.M."/>
            <person name="Onetto C.A."/>
            <person name="Borneman A.R."/>
        </authorList>
    </citation>
    <scope>NUCLEOTIDE SEQUENCE [LARGE SCALE GENOMIC DNA]</scope>
    <source>
        <strain evidence="9">AWRI1</strain>
        <tissue evidence="9">Single Adult Female</tissue>
    </source>
</reference>
<protein>
    <recommendedName>
        <fullName evidence="8">GH18 domain-containing protein</fullName>
    </recommendedName>
</protein>
<dbReference type="SUPFAM" id="SSF54556">
    <property type="entry name" value="Chitinase insertion domain"/>
    <property type="match status" value="1"/>
</dbReference>
<evidence type="ECO:0000256" key="2">
    <source>
        <dbReference type="ARBA" id="ARBA00022801"/>
    </source>
</evidence>
<evidence type="ECO:0000256" key="1">
    <source>
        <dbReference type="ARBA" id="ARBA00022729"/>
    </source>
</evidence>
<dbReference type="GO" id="GO:0004568">
    <property type="term" value="F:chitinase activity"/>
    <property type="evidence" value="ECO:0007669"/>
    <property type="project" value="UniProtKB-ARBA"/>
</dbReference>
<keyword evidence="10" id="KW-1185">Reference proteome</keyword>
<dbReference type="Proteomes" id="UP001367676">
    <property type="component" value="Unassembled WGS sequence"/>
</dbReference>
<dbReference type="Gene3D" id="3.20.20.80">
    <property type="entry name" value="Glycosidases"/>
    <property type="match status" value="1"/>
</dbReference>
<keyword evidence="1" id="KW-0732">Signal</keyword>
<evidence type="ECO:0000256" key="4">
    <source>
        <dbReference type="ARBA" id="ARBA00023295"/>
    </source>
</evidence>
<evidence type="ECO:0000256" key="5">
    <source>
        <dbReference type="RuleBase" id="RU000489"/>
    </source>
</evidence>
<dbReference type="Gene3D" id="3.10.50.10">
    <property type="match status" value="1"/>
</dbReference>
<dbReference type="SMART" id="SM00636">
    <property type="entry name" value="Glyco_18"/>
    <property type="match status" value="1"/>
</dbReference>
<dbReference type="EMBL" id="JBBCAQ010000032">
    <property type="protein sequence ID" value="KAK7583658.1"/>
    <property type="molecule type" value="Genomic_DNA"/>
</dbReference>
<evidence type="ECO:0000256" key="3">
    <source>
        <dbReference type="ARBA" id="ARBA00023180"/>
    </source>
</evidence>
<dbReference type="SUPFAM" id="SSF51445">
    <property type="entry name" value="(Trans)glycosidases"/>
    <property type="match status" value="1"/>
</dbReference>
<dbReference type="InterPro" id="IPR001579">
    <property type="entry name" value="Glyco_hydro_18_chit_AS"/>
</dbReference>
<keyword evidence="3" id="KW-0325">Glycoprotein</keyword>
<proteinExistence type="inferred from homology"/>
<dbReference type="PANTHER" id="PTHR11177">
    <property type="entry name" value="CHITINASE"/>
    <property type="match status" value="1"/>
</dbReference>
<evidence type="ECO:0000256" key="6">
    <source>
        <dbReference type="RuleBase" id="RU004453"/>
    </source>
</evidence>
<sequence length="478" mass="54913">MVSFQSSSDPKYQLLENPRRRWVFVAHSWAVFGFVILSVSITLISLIVIWDQIKQMQRKTETLDFVLFGPKRDVSDFIRVSEHRALAYALDKNMTRNYVDESFIPNESFETYQHVDKTYSLVCYYVIPSRSSLQDRLQPSDIDPKLCSHVIIFFASIEECRINFTDARLVNAIAEMKLKNRNLKLLLSVVSVSSSEDTFAAMVSSAVNRQKFVDSALQLLKKYSLDGIDLDWEFPAWPPRENAYEKSQFIELLEEMRAAFGNKYLISVAVAAPLTIINRAYDVAKMALYVDFVNIMCYDYHSFVWYFPFTGPNAPLFAGANDRGYEKTLDTNYTVNFWINSGMPKKKIMVGVPIYGHSWTLQDTTKHDFGAPADGFGSIGEKGFISYRDVCKFLNTSGAVQQFNGDMRVPYAYLHREWFSYEDERSLFYKAEYVTEMGLGGVMVFSLNQDDFYGSACPSRISFPLVNRLKTVLLDDRL</sequence>
<comment type="similarity">
    <text evidence="6">Belongs to the glycosyl hydrolase 18 family.</text>
</comment>
<evidence type="ECO:0000259" key="8">
    <source>
        <dbReference type="PROSITE" id="PS51910"/>
    </source>
</evidence>
<keyword evidence="7" id="KW-1133">Transmembrane helix</keyword>
<comment type="caution">
    <text evidence="9">The sequence shown here is derived from an EMBL/GenBank/DDBJ whole genome shotgun (WGS) entry which is preliminary data.</text>
</comment>
<keyword evidence="4 5" id="KW-0326">Glycosidase</keyword>
<feature type="domain" description="GH18" evidence="8">
    <location>
        <begin position="119"/>
        <end position="476"/>
    </location>
</feature>
<dbReference type="InterPro" id="IPR001223">
    <property type="entry name" value="Glyco_hydro18_cat"/>
</dbReference>
<dbReference type="Pfam" id="PF00704">
    <property type="entry name" value="Glyco_hydro_18"/>
    <property type="match status" value="1"/>
</dbReference>
<dbReference type="GO" id="GO:0005576">
    <property type="term" value="C:extracellular region"/>
    <property type="evidence" value="ECO:0007669"/>
    <property type="project" value="TreeGrafter"/>
</dbReference>
<dbReference type="PROSITE" id="PS51910">
    <property type="entry name" value="GH18_2"/>
    <property type="match status" value="1"/>
</dbReference>
<dbReference type="GO" id="GO:0006032">
    <property type="term" value="P:chitin catabolic process"/>
    <property type="evidence" value="ECO:0007669"/>
    <property type="project" value="UniProtKB-ARBA"/>
</dbReference>
<name>A0AAN9TGI3_9HEMI</name>
<accession>A0AAN9TGI3</accession>
<dbReference type="InterPro" id="IPR017853">
    <property type="entry name" value="GH"/>
</dbReference>
<evidence type="ECO:0000313" key="9">
    <source>
        <dbReference type="EMBL" id="KAK7583658.1"/>
    </source>
</evidence>
<dbReference type="InterPro" id="IPR050314">
    <property type="entry name" value="Glycosyl_Hydrlase_18"/>
</dbReference>
<dbReference type="PANTHER" id="PTHR11177:SF390">
    <property type="entry name" value="CHITINASE 11"/>
    <property type="match status" value="1"/>
</dbReference>
<gene>
    <name evidence="9" type="ORF">V9T40_004621</name>
</gene>
<dbReference type="AlphaFoldDB" id="A0AAN9TGI3"/>
<dbReference type="GO" id="GO:0005975">
    <property type="term" value="P:carbohydrate metabolic process"/>
    <property type="evidence" value="ECO:0007669"/>
    <property type="project" value="InterPro"/>
</dbReference>
<dbReference type="PROSITE" id="PS01095">
    <property type="entry name" value="GH18_1"/>
    <property type="match status" value="1"/>
</dbReference>
<dbReference type="FunFam" id="3.10.50.10:FF:000003">
    <property type="entry name" value="Class V chitinase CHIT5b"/>
    <property type="match status" value="1"/>
</dbReference>
<dbReference type="InterPro" id="IPR011583">
    <property type="entry name" value="Chitinase_II/V-like_cat"/>
</dbReference>
<evidence type="ECO:0000313" key="10">
    <source>
        <dbReference type="Proteomes" id="UP001367676"/>
    </source>
</evidence>
<dbReference type="InterPro" id="IPR029070">
    <property type="entry name" value="Chitinase_insertion_sf"/>
</dbReference>
<keyword evidence="7" id="KW-0812">Transmembrane</keyword>